<dbReference type="InterPro" id="IPR046358">
    <property type="entry name" value="Flagellin_C"/>
</dbReference>
<feature type="domain" description="Flagellin C-terminal" evidence="3">
    <location>
        <begin position="177"/>
        <end position="261"/>
    </location>
</feature>
<dbReference type="PANTHER" id="PTHR42792">
    <property type="entry name" value="FLAGELLIN"/>
    <property type="match status" value="1"/>
</dbReference>
<proteinExistence type="predicted"/>
<protein>
    <recommendedName>
        <fullName evidence="5">Flagellin</fullName>
    </recommendedName>
</protein>
<dbReference type="Pfam" id="PF00700">
    <property type="entry name" value="Flagellin_C"/>
    <property type="match status" value="1"/>
</dbReference>
<organism evidence="4">
    <name type="scientific">marine sediment metagenome</name>
    <dbReference type="NCBI Taxonomy" id="412755"/>
    <lineage>
        <taxon>unclassified sequences</taxon>
        <taxon>metagenomes</taxon>
        <taxon>ecological metagenomes</taxon>
    </lineage>
</organism>
<comment type="caution">
    <text evidence="4">The sequence shown here is derived from an EMBL/GenBank/DDBJ whole genome shotgun (WGS) entry which is preliminary data.</text>
</comment>
<evidence type="ECO:0008006" key="5">
    <source>
        <dbReference type="Google" id="ProtNLM"/>
    </source>
</evidence>
<dbReference type="InterPro" id="IPR042187">
    <property type="entry name" value="Flagellin_C_sub2"/>
</dbReference>
<dbReference type="InterPro" id="IPR001029">
    <property type="entry name" value="Flagellin_N"/>
</dbReference>
<evidence type="ECO:0000259" key="2">
    <source>
        <dbReference type="Pfam" id="PF00669"/>
    </source>
</evidence>
<dbReference type="AlphaFoldDB" id="A0A0F9I7Y1"/>
<name>A0A0F9I7Y1_9ZZZZ</name>
<dbReference type="Pfam" id="PF00669">
    <property type="entry name" value="Flagellin_N"/>
    <property type="match status" value="1"/>
</dbReference>
<dbReference type="GO" id="GO:0009288">
    <property type="term" value="C:bacterial-type flagellum"/>
    <property type="evidence" value="ECO:0007669"/>
    <property type="project" value="InterPro"/>
</dbReference>
<gene>
    <name evidence="4" type="ORF">LCGC14_1909820</name>
</gene>
<evidence type="ECO:0000313" key="4">
    <source>
        <dbReference type="EMBL" id="KKL89925.1"/>
    </source>
</evidence>
<dbReference type="PANTHER" id="PTHR42792:SF2">
    <property type="entry name" value="FLAGELLIN"/>
    <property type="match status" value="1"/>
</dbReference>
<sequence>MKIQSPATNFLNQTQQTSNKLAEQLATGKKVNSAADDAAALQIIDRLTSQQNGYSQAVNNAYDGISYSQATESNLSGVNDAVSRIRELSIQAGNGALNDTDRAALQEEVVQLQGQITETFENANFAGKPLFDGQSVSFQVGPDANTNQTITPSDGSFASVISTIDISTQAGAQTAIDISSQASEEINVQRAELGAFQNTLASTIKGLGTQQVNIAASQSRIQDTDYAQAVSQQVSNDILAQASIALRGQANQSAESILGLL</sequence>
<dbReference type="SUPFAM" id="SSF64518">
    <property type="entry name" value="Phase 1 flagellin"/>
    <property type="match status" value="1"/>
</dbReference>
<accession>A0A0F9I7Y1</accession>
<keyword evidence="1" id="KW-0975">Bacterial flagellum</keyword>
<dbReference type="Gene3D" id="6.10.10.10">
    <property type="entry name" value="Flagellar export chaperone, C-terminal domain"/>
    <property type="match status" value="1"/>
</dbReference>
<dbReference type="InterPro" id="IPR001492">
    <property type="entry name" value="Flagellin"/>
</dbReference>
<evidence type="ECO:0000259" key="3">
    <source>
        <dbReference type="Pfam" id="PF00700"/>
    </source>
</evidence>
<dbReference type="EMBL" id="LAZR01020153">
    <property type="protein sequence ID" value="KKL89925.1"/>
    <property type="molecule type" value="Genomic_DNA"/>
</dbReference>
<evidence type="ECO:0000256" key="1">
    <source>
        <dbReference type="ARBA" id="ARBA00023143"/>
    </source>
</evidence>
<dbReference type="PRINTS" id="PR00207">
    <property type="entry name" value="FLAGELLIN"/>
</dbReference>
<reference evidence="4" key="1">
    <citation type="journal article" date="2015" name="Nature">
        <title>Complex archaea that bridge the gap between prokaryotes and eukaryotes.</title>
        <authorList>
            <person name="Spang A."/>
            <person name="Saw J.H."/>
            <person name="Jorgensen S.L."/>
            <person name="Zaremba-Niedzwiedzka K."/>
            <person name="Martijn J."/>
            <person name="Lind A.E."/>
            <person name="van Eijk R."/>
            <person name="Schleper C."/>
            <person name="Guy L."/>
            <person name="Ettema T.J."/>
        </authorList>
    </citation>
    <scope>NUCLEOTIDE SEQUENCE</scope>
</reference>
<feature type="domain" description="Flagellin N-terminal" evidence="2">
    <location>
        <begin position="6"/>
        <end position="134"/>
    </location>
</feature>
<dbReference type="Gene3D" id="1.20.1330.10">
    <property type="entry name" value="f41 fragment of flagellin, N-terminal domain"/>
    <property type="match status" value="1"/>
</dbReference>
<dbReference type="GO" id="GO:0005198">
    <property type="term" value="F:structural molecule activity"/>
    <property type="evidence" value="ECO:0007669"/>
    <property type="project" value="InterPro"/>
</dbReference>